<accession>A0A0V1K1C5</accession>
<reference evidence="1 2" key="1">
    <citation type="submission" date="2015-01" db="EMBL/GenBank/DDBJ databases">
        <title>Evolution of Trichinella species and genotypes.</title>
        <authorList>
            <person name="Korhonen P.K."/>
            <person name="Edoardo P."/>
            <person name="Giuseppe L.R."/>
            <person name="Gasser R.B."/>
        </authorList>
    </citation>
    <scope>NUCLEOTIDE SEQUENCE [LARGE SCALE GENOMIC DNA]</scope>
    <source>
        <strain evidence="1">ISS176</strain>
    </source>
</reference>
<organism evidence="1 2">
    <name type="scientific">Trichinella pseudospiralis</name>
    <name type="common">Parasitic roundworm</name>
    <dbReference type="NCBI Taxonomy" id="6337"/>
    <lineage>
        <taxon>Eukaryota</taxon>
        <taxon>Metazoa</taxon>
        <taxon>Ecdysozoa</taxon>
        <taxon>Nematoda</taxon>
        <taxon>Enoplea</taxon>
        <taxon>Dorylaimia</taxon>
        <taxon>Trichinellida</taxon>
        <taxon>Trichinellidae</taxon>
        <taxon>Trichinella</taxon>
    </lineage>
</organism>
<evidence type="ECO:0000313" key="2">
    <source>
        <dbReference type="Proteomes" id="UP000054826"/>
    </source>
</evidence>
<dbReference type="AlphaFoldDB" id="A0A0V1K1C5"/>
<dbReference type="EMBL" id="JYDV01000022">
    <property type="protein sequence ID" value="KRZ41033.1"/>
    <property type="molecule type" value="Genomic_DNA"/>
</dbReference>
<gene>
    <name evidence="1" type="ORF">T4C_3379</name>
</gene>
<dbReference type="Proteomes" id="UP000054826">
    <property type="component" value="Unassembled WGS sequence"/>
</dbReference>
<proteinExistence type="predicted"/>
<protein>
    <submittedName>
        <fullName evidence="1">Uncharacterized protein</fullName>
    </submittedName>
</protein>
<comment type="caution">
    <text evidence="1">The sequence shown here is derived from an EMBL/GenBank/DDBJ whole genome shotgun (WGS) entry which is preliminary data.</text>
</comment>
<name>A0A0V1K1C5_TRIPS</name>
<sequence length="107" mass="11555">MKGINQKYPELPRVGDIGHIMTIANQPLGGNAIMPTSTTGQNLQSSAIWVQLRIINKGISDGVIGWECREVGITGNIMVTWDFSGINFKDKGNVTVILTITTRVVSG</sequence>
<evidence type="ECO:0000313" key="1">
    <source>
        <dbReference type="EMBL" id="KRZ41033.1"/>
    </source>
</evidence>